<dbReference type="SMART" id="SM00595">
    <property type="entry name" value="MADF"/>
    <property type="match status" value="1"/>
</dbReference>
<dbReference type="InterPro" id="IPR039353">
    <property type="entry name" value="TF_Adf1"/>
</dbReference>
<dbReference type="GO" id="GO:0005634">
    <property type="term" value="C:nucleus"/>
    <property type="evidence" value="ECO:0007669"/>
    <property type="project" value="UniProtKB-SubCell"/>
</dbReference>
<keyword evidence="1" id="KW-0539">Nucleus</keyword>
<proteinExistence type="predicted"/>
<feature type="compositionally biased region" description="Polar residues" evidence="2">
    <location>
        <begin position="172"/>
        <end position="189"/>
    </location>
</feature>
<dbReference type="PROSITE" id="PS51031">
    <property type="entry name" value="BESS"/>
    <property type="match status" value="1"/>
</dbReference>
<feature type="region of interest" description="Disordered" evidence="2">
    <location>
        <begin position="209"/>
        <end position="264"/>
    </location>
</feature>
<dbReference type="AlphaFoldDB" id="A0AAE0YVA9"/>
<dbReference type="PANTHER" id="PTHR12243:SF67">
    <property type="entry name" value="COREPRESSOR OF PANGOLIN, ISOFORM A-RELATED"/>
    <property type="match status" value="1"/>
</dbReference>
<evidence type="ECO:0000259" key="3">
    <source>
        <dbReference type="PROSITE" id="PS51029"/>
    </source>
</evidence>
<comment type="subcellular location">
    <subcellularLocation>
        <location evidence="1">Nucleus</location>
    </subcellularLocation>
</comment>
<evidence type="ECO:0000259" key="4">
    <source>
        <dbReference type="PROSITE" id="PS51031"/>
    </source>
</evidence>
<dbReference type="GO" id="GO:0006357">
    <property type="term" value="P:regulation of transcription by RNA polymerase II"/>
    <property type="evidence" value="ECO:0007669"/>
    <property type="project" value="TreeGrafter"/>
</dbReference>
<name>A0AAE0YVA9_9GAST</name>
<comment type="caution">
    <text evidence="5">The sequence shown here is derived from an EMBL/GenBank/DDBJ whole genome shotgun (WGS) entry which is preliminary data.</text>
</comment>
<evidence type="ECO:0000256" key="2">
    <source>
        <dbReference type="SAM" id="MobiDB-lite"/>
    </source>
</evidence>
<evidence type="ECO:0008006" key="7">
    <source>
        <dbReference type="Google" id="ProtNLM"/>
    </source>
</evidence>
<dbReference type="PROSITE" id="PS51029">
    <property type="entry name" value="MADF"/>
    <property type="match status" value="1"/>
</dbReference>
<protein>
    <recommendedName>
        <fullName evidence="7">MADF domain-containing protein</fullName>
    </recommendedName>
</protein>
<dbReference type="GO" id="GO:0003677">
    <property type="term" value="F:DNA binding"/>
    <property type="evidence" value="ECO:0007669"/>
    <property type="project" value="InterPro"/>
</dbReference>
<sequence>MNVSPNVRACCLPSKRNKARANSTTAGYRQPQHRLPGHSTFIAAEEPKLVKMSRQLPLEIAEALVLAVKKRELLYNSSCPEYKNRNMTELAWAAISEEVGPDPFYCRSQWAQLRATFNRIVAQQKLPNGPMCGKKPKWYLYRQMSFLKNHLANGSLPSDINYRQDQSESNHENSSLDETCDVSQVPSEGSTEIAWSPIFVVENLDQDESDTEMKVLETSGREPSNIPEATSGHLSSLETKSDIPLKDASSSLEKGKRKRPISPKDPVQDAFLALIQERRKKSAALVPAVESELQLFRSLAPFIRQLSEKNKRKFISKTTSLLMDLLNAQDLDQ</sequence>
<feature type="region of interest" description="Disordered" evidence="2">
    <location>
        <begin position="158"/>
        <end position="189"/>
    </location>
</feature>
<dbReference type="InterPro" id="IPR004210">
    <property type="entry name" value="BESS_motif"/>
</dbReference>
<feature type="domain" description="MADF" evidence="3">
    <location>
        <begin position="63"/>
        <end position="152"/>
    </location>
</feature>
<reference evidence="5" key="1">
    <citation type="journal article" date="2023" name="G3 (Bethesda)">
        <title>A reference genome for the long-term kleptoplast-retaining sea slug Elysia crispata morphotype clarki.</title>
        <authorList>
            <person name="Eastman K.E."/>
            <person name="Pendleton A.L."/>
            <person name="Shaikh M.A."/>
            <person name="Suttiyut T."/>
            <person name="Ogas R."/>
            <person name="Tomko P."/>
            <person name="Gavelis G."/>
            <person name="Widhalm J.R."/>
            <person name="Wisecaver J.H."/>
        </authorList>
    </citation>
    <scope>NUCLEOTIDE SEQUENCE</scope>
    <source>
        <strain evidence="5">ECLA1</strain>
    </source>
</reference>
<dbReference type="GO" id="GO:0005667">
    <property type="term" value="C:transcription regulator complex"/>
    <property type="evidence" value="ECO:0007669"/>
    <property type="project" value="TreeGrafter"/>
</dbReference>
<dbReference type="InterPro" id="IPR006578">
    <property type="entry name" value="MADF-dom"/>
</dbReference>
<dbReference type="Pfam" id="PF10545">
    <property type="entry name" value="MADF_DNA_bdg"/>
    <property type="match status" value="1"/>
</dbReference>
<accession>A0AAE0YVA9</accession>
<dbReference type="EMBL" id="JAWDGP010005328">
    <property type="protein sequence ID" value="KAK3757758.1"/>
    <property type="molecule type" value="Genomic_DNA"/>
</dbReference>
<keyword evidence="6" id="KW-1185">Reference proteome</keyword>
<dbReference type="PANTHER" id="PTHR12243">
    <property type="entry name" value="MADF DOMAIN TRANSCRIPTION FACTOR"/>
    <property type="match status" value="1"/>
</dbReference>
<evidence type="ECO:0000313" key="6">
    <source>
        <dbReference type="Proteomes" id="UP001283361"/>
    </source>
</evidence>
<feature type="domain" description="BESS" evidence="4">
    <location>
        <begin position="289"/>
        <end position="328"/>
    </location>
</feature>
<gene>
    <name evidence="5" type="ORF">RRG08_027120</name>
</gene>
<organism evidence="5 6">
    <name type="scientific">Elysia crispata</name>
    <name type="common">lettuce slug</name>
    <dbReference type="NCBI Taxonomy" id="231223"/>
    <lineage>
        <taxon>Eukaryota</taxon>
        <taxon>Metazoa</taxon>
        <taxon>Spiralia</taxon>
        <taxon>Lophotrochozoa</taxon>
        <taxon>Mollusca</taxon>
        <taxon>Gastropoda</taxon>
        <taxon>Heterobranchia</taxon>
        <taxon>Euthyneura</taxon>
        <taxon>Panpulmonata</taxon>
        <taxon>Sacoglossa</taxon>
        <taxon>Placobranchoidea</taxon>
        <taxon>Plakobranchidae</taxon>
        <taxon>Elysia</taxon>
    </lineage>
</organism>
<evidence type="ECO:0000313" key="5">
    <source>
        <dbReference type="EMBL" id="KAK3757758.1"/>
    </source>
</evidence>
<evidence type="ECO:0000256" key="1">
    <source>
        <dbReference type="PROSITE-ProRule" id="PRU00371"/>
    </source>
</evidence>
<dbReference type="Proteomes" id="UP001283361">
    <property type="component" value="Unassembled WGS sequence"/>
</dbReference>